<dbReference type="Proteomes" id="UP000718715">
    <property type="component" value="Unassembled WGS sequence"/>
</dbReference>
<dbReference type="EMBL" id="PZOJ01000084">
    <property type="protein sequence ID" value="TMX75597.1"/>
    <property type="molecule type" value="Genomic_DNA"/>
</dbReference>
<accession>A0ACD3T393</accession>
<reference evidence="1" key="1">
    <citation type="submission" date="2018-03" db="EMBL/GenBank/DDBJ databases">
        <title>Genomic characterization of a polymicrobial infection associated with a disease outbreak in Pacific white shrimp (Litopenaeus vannamei).</title>
        <authorList>
            <person name="Turner J.W."/>
            <person name="Bachand P.T."/>
            <person name="Tallman J."/>
            <person name="Elledge N.C."/>
            <person name="Pinnell L.J."/>
            <person name="Laughlin R.C."/>
            <person name="Zimba P.V."/>
        </authorList>
    </citation>
    <scope>NUCLEOTIDE SEQUENCE</scope>
    <source>
        <strain evidence="1">Hep-2b-22</strain>
    </source>
</reference>
<keyword evidence="2" id="KW-1185">Reference proteome</keyword>
<organism evidence="1 2">
    <name type="scientific">Photobacterium damselae</name>
    <dbReference type="NCBI Taxonomy" id="38293"/>
    <lineage>
        <taxon>Bacteria</taxon>
        <taxon>Pseudomonadati</taxon>
        <taxon>Pseudomonadota</taxon>
        <taxon>Gammaproteobacteria</taxon>
        <taxon>Vibrionales</taxon>
        <taxon>Vibrionaceae</taxon>
        <taxon>Photobacterium</taxon>
    </lineage>
</organism>
<evidence type="ECO:0000313" key="2">
    <source>
        <dbReference type="Proteomes" id="UP000718715"/>
    </source>
</evidence>
<proteinExistence type="predicted"/>
<protein>
    <submittedName>
        <fullName evidence="1">Uncharacterized protein</fullName>
    </submittedName>
</protein>
<name>A0ACD3T393_PHODM</name>
<gene>
    <name evidence="1" type="ORF">DA092_08385</name>
</gene>
<sequence length="542" mass="61228">MVSRKKPKGRAIRTQVENANKGVLLSQYQLHENYLKGRHVEKNEDLAKQYLELLEESLVSKKFIINSLSLYNFRRFSELNIDFDEKLTVIIGDNGAGKTSFADALANVFSWFNNNLEKESVNGNFVKLSDISVMATDYAELTCKFQLDQINSFDASLALPIQGYTGSKSNDVSEIKQFGSIYRSAAKNKLVTIPLLAYYSVERSDFELKSSVSEIASGDGEINRYSGLKDALKGNGKLDDFSKLYIELVNLAEGEELKEVKELQDQIDSLQKMIDDVYGGEKPQDNDPYLARLNTLKEKHSELSKSKGSAKYQRHLKFVNTAIETLVPDVKNLKVDRSLGKSRILVENFGNNVNIAQLSQGQKMLVALTGDLARRLVTLNPDSPNPLEGHGIVVIDEIELHLHPKWQQEIVIGLQMTFPNIQFIVTTHSPQVLSTVDNKCIRQICLNKHGYPIIEKPHFQTKGVTSSSILARIMGTNSIPEKLEEAIWLTDFSRYLKESNDTQRESTFQKIKEHFGENHPVVVDCESQLRIHKMKARLGNKE</sequence>
<comment type="caution">
    <text evidence="1">The sequence shown here is derived from an EMBL/GenBank/DDBJ whole genome shotgun (WGS) entry which is preliminary data.</text>
</comment>
<evidence type="ECO:0000313" key="1">
    <source>
        <dbReference type="EMBL" id="TMX75597.1"/>
    </source>
</evidence>